<evidence type="ECO:0000256" key="1">
    <source>
        <dbReference type="SAM" id="MobiDB-lite"/>
    </source>
</evidence>
<sequence>MLTVVLIPAHQLIPASRSPLPAYHSIPAATPRPNSAYPKWHLTSFAFSPETQSHTYSAALVSTITTSPHVALPPMAPTRHGHTHAHPAPYHS</sequence>
<dbReference type="Proteomes" id="UP000799764">
    <property type="component" value="Unassembled WGS sequence"/>
</dbReference>
<evidence type="ECO:0000313" key="3">
    <source>
        <dbReference type="Proteomes" id="UP000799764"/>
    </source>
</evidence>
<comment type="caution">
    <text evidence="2">The sequence shown here is derived from an EMBL/GenBank/DDBJ whole genome shotgun (WGS) entry which is preliminary data.</text>
</comment>
<protein>
    <submittedName>
        <fullName evidence="2">Uncharacterized protein</fullName>
    </submittedName>
</protein>
<evidence type="ECO:0000313" key="2">
    <source>
        <dbReference type="EMBL" id="KAF2439970.1"/>
    </source>
</evidence>
<dbReference type="EMBL" id="MU001508">
    <property type="protein sequence ID" value="KAF2439970.1"/>
    <property type="molecule type" value="Genomic_DNA"/>
</dbReference>
<dbReference type="AlphaFoldDB" id="A0A9P4U7A3"/>
<feature type="region of interest" description="Disordered" evidence="1">
    <location>
        <begin position="71"/>
        <end position="92"/>
    </location>
</feature>
<gene>
    <name evidence="2" type="ORF">P171DRAFT_435789</name>
</gene>
<accession>A0A9P4U7A3</accession>
<organism evidence="2 3">
    <name type="scientific">Karstenula rhodostoma CBS 690.94</name>
    <dbReference type="NCBI Taxonomy" id="1392251"/>
    <lineage>
        <taxon>Eukaryota</taxon>
        <taxon>Fungi</taxon>
        <taxon>Dikarya</taxon>
        <taxon>Ascomycota</taxon>
        <taxon>Pezizomycotina</taxon>
        <taxon>Dothideomycetes</taxon>
        <taxon>Pleosporomycetidae</taxon>
        <taxon>Pleosporales</taxon>
        <taxon>Massarineae</taxon>
        <taxon>Didymosphaeriaceae</taxon>
        <taxon>Karstenula</taxon>
    </lineage>
</organism>
<proteinExistence type="predicted"/>
<keyword evidence="3" id="KW-1185">Reference proteome</keyword>
<name>A0A9P4U7A3_9PLEO</name>
<reference evidence="2" key="1">
    <citation type="journal article" date="2020" name="Stud. Mycol.">
        <title>101 Dothideomycetes genomes: a test case for predicting lifestyles and emergence of pathogens.</title>
        <authorList>
            <person name="Haridas S."/>
            <person name="Albert R."/>
            <person name="Binder M."/>
            <person name="Bloem J."/>
            <person name="Labutti K."/>
            <person name="Salamov A."/>
            <person name="Andreopoulos B."/>
            <person name="Baker S."/>
            <person name="Barry K."/>
            <person name="Bills G."/>
            <person name="Bluhm B."/>
            <person name="Cannon C."/>
            <person name="Castanera R."/>
            <person name="Culley D."/>
            <person name="Daum C."/>
            <person name="Ezra D."/>
            <person name="Gonzalez J."/>
            <person name="Henrissat B."/>
            <person name="Kuo A."/>
            <person name="Liang C."/>
            <person name="Lipzen A."/>
            <person name="Lutzoni F."/>
            <person name="Magnuson J."/>
            <person name="Mondo S."/>
            <person name="Nolan M."/>
            <person name="Ohm R."/>
            <person name="Pangilinan J."/>
            <person name="Park H.-J."/>
            <person name="Ramirez L."/>
            <person name="Alfaro M."/>
            <person name="Sun H."/>
            <person name="Tritt A."/>
            <person name="Yoshinaga Y."/>
            <person name="Zwiers L.-H."/>
            <person name="Turgeon B."/>
            <person name="Goodwin S."/>
            <person name="Spatafora J."/>
            <person name="Crous P."/>
            <person name="Grigoriev I."/>
        </authorList>
    </citation>
    <scope>NUCLEOTIDE SEQUENCE</scope>
    <source>
        <strain evidence="2">CBS 690.94</strain>
    </source>
</reference>